<comment type="catalytic activity">
    <reaction evidence="8">
        <text>3',5'-cyclic UMP + H2O = UMP + H(+)</text>
        <dbReference type="Rhea" id="RHEA:70575"/>
        <dbReference type="ChEBI" id="CHEBI:15377"/>
        <dbReference type="ChEBI" id="CHEBI:15378"/>
        <dbReference type="ChEBI" id="CHEBI:57865"/>
        <dbReference type="ChEBI" id="CHEBI:184387"/>
    </reaction>
    <physiologicalReaction direction="left-to-right" evidence="8">
        <dbReference type="Rhea" id="RHEA:70576"/>
    </physiologicalReaction>
</comment>
<feature type="transmembrane region" description="Helical" evidence="9">
    <location>
        <begin position="437"/>
        <end position="457"/>
    </location>
</feature>
<dbReference type="RefSeq" id="WP_200965656.1">
    <property type="nucleotide sequence ID" value="NZ_BMAQ01000005.1"/>
</dbReference>
<dbReference type="SMART" id="SM00849">
    <property type="entry name" value="Lactamase_B"/>
    <property type="match status" value="1"/>
</dbReference>
<evidence type="ECO:0000256" key="9">
    <source>
        <dbReference type="SAM" id="Phobius"/>
    </source>
</evidence>
<evidence type="ECO:0000256" key="2">
    <source>
        <dbReference type="ARBA" id="ARBA00022475"/>
    </source>
</evidence>
<feature type="transmembrane region" description="Helical" evidence="9">
    <location>
        <begin position="500"/>
        <end position="518"/>
    </location>
</feature>
<evidence type="ECO:0000256" key="1">
    <source>
        <dbReference type="ARBA" id="ARBA00004651"/>
    </source>
</evidence>
<evidence type="ECO:0000256" key="3">
    <source>
        <dbReference type="ARBA" id="ARBA00022692"/>
    </source>
</evidence>
<proteinExistence type="predicted"/>
<feature type="transmembrane region" description="Helical" evidence="9">
    <location>
        <begin position="12"/>
        <end position="42"/>
    </location>
</feature>
<comment type="subcellular location">
    <subcellularLocation>
        <location evidence="1">Cell membrane</location>
        <topology evidence="1">Multi-pass membrane protein</topology>
    </subcellularLocation>
</comment>
<protein>
    <submittedName>
        <fullName evidence="11">DNA internalization-related competence protein ComEC/Rec2</fullName>
    </submittedName>
</protein>
<reference evidence="11" key="2">
    <citation type="journal article" date="2021" name="Data Brief">
        <title>Draft genome sequence data of the facultative, thermophilic, xylanolytic bacterium Paenibacillus sp. strain DA-C8.</title>
        <authorList>
            <person name="Chhe C."/>
            <person name="Uke A."/>
            <person name="Baramee S."/>
            <person name="Ungkulpasvich U."/>
            <person name="Tachaapaikoon C."/>
            <person name="Pason P."/>
            <person name="Waeonukul R."/>
            <person name="Ratanakhanokchai K."/>
            <person name="Kosugi A."/>
        </authorList>
    </citation>
    <scope>NUCLEOTIDE SEQUENCE</scope>
    <source>
        <strain evidence="11">DA-C8</strain>
    </source>
</reference>
<dbReference type="Proteomes" id="UP000654993">
    <property type="component" value="Unassembled WGS sequence"/>
</dbReference>
<comment type="function">
    <text evidence="7">Counteracts the endogenous Pycsar antiviral defense system. Phosphodiesterase that enables metal-dependent hydrolysis of host cyclic nucleotide Pycsar defense signals such as cCMP and cUMP.</text>
</comment>
<keyword evidence="4 9" id="KW-1133">Transmembrane helix</keyword>
<feature type="transmembrane region" description="Helical" evidence="9">
    <location>
        <begin position="401"/>
        <end position="425"/>
    </location>
</feature>
<evidence type="ECO:0000256" key="4">
    <source>
        <dbReference type="ARBA" id="ARBA00022989"/>
    </source>
</evidence>
<dbReference type="InterPro" id="IPR025405">
    <property type="entry name" value="DUF4131"/>
</dbReference>
<comment type="caution">
    <text evidence="11">The sequence shown here is derived from an EMBL/GenBank/DDBJ whole genome shotgun (WGS) entry which is preliminary data.</text>
</comment>
<dbReference type="CDD" id="cd07731">
    <property type="entry name" value="ComA-like_MBL-fold"/>
    <property type="match status" value="1"/>
</dbReference>
<reference evidence="11" key="1">
    <citation type="submission" date="2020-08" db="EMBL/GenBank/DDBJ databases">
        <authorList>
            <person name="Uke A."/>
            <person name="Chhe C."/>
            <person name="Baramee S."/>
            <person name="Kosugi A."/>
        </authorList>
    </citation>
    <scope>NUCLEOTIDE SEQUENCE</scope>
    <source>
        <strain evidence="11">DA-C8</strain>
    </source>
</reference>
<dbReference type="Pfam" id="PF13567">
    <property type="entry name" value="DUF4131"/>
    <property type="match status" value="1"/>
</dbReference>
<dbReference type="InterPro" id="IPR052159">
    <property type="entry name" value="Competence_DNA_uptake"/>
</dbReference>
<feature type="transmembrane region" description="Helical" evidence="9">
    <location>
        <begin position="530"/>
        <end position="550"/>
    </location>
</feature>
<dbReference type="Pfam" id="PF00753">
    <property type="entry name" value="Lactamase_B"/>
    <property type="match status" value="1"/>
</dbReference>
<keyword evidence="2" id="KW-1003">Cell membrane</keyword>
<accession>A0A916VGB8</accession>
<keyword evidence="5 9" id="KW-0472">Membrane</keyword>
<evidence type="ECO:0000256" key="8">
    <source>
        <dbReference type="ARBA" id="ARBA00048505"/>
    </source>
</evidence>
<gene>
    <name evidence="11" type="primary">comEC</name>
    <name evidence="11" type="ORF">PRECH8_06660</name>
</gene>
<name>A0A916VGB8_9BACL</name>
<evidence type="ECO:0000259" key="10">
    <source>
        <dbReference type="SMART" id="SM00849"/>
    </source>
</evidence>
<keyword evidence="3 9" id="KW-0812">Transmembrane</keyword>
<dbReference type="PANTHER" id="PTHR30619:SF1">
    <property type="entry name" value="RECOMBINATION PROTEIN 2"/>
    <property type="match status" value="1"/>
</dbReference>
<feature type="transmembrane region" description="Helical" evidence="9">
    <location>
        <begin position="279"/>
        <end position="298"/>
    </location>
</feature>
<dbReference type="SUPFAM" id="SSF56281">
    <property type="entry name" value="Metallo-hydrolase/oxidoreductase"/>
    <property type="match status" value="1"/>
</dbReference>
<evidence type="ECO:0000256" key="7">
    <source>
        <dbReference type="ARBA" id="ARBA00034301"/>
    </source>
</evidence>
<dbReference type="Pfam" id="PF03772">
    <property type="entry name" value="Competence"/>
    <property type="match status" value="1"/>
</dbReference>
<comment type="catalytic activity">
    <reaction evidence="6">
        <text>3',5'-cyclic CMP + H2O = CMP + H(+)</text>
        <dbReference type="Rhea" id="RHEA:72675"/>
        <dbReference type="ChEBI" id="CHEBI:15377"/>
        <dbReference type="ChEBI" id="CHEBI:15378"/>
        <dbReference type="ChEBI" id="CHEBI:58003"/>
        <dbReference type="ChEBI" id="CHEBI:60377"/>
    </reaction>
    <physiologicalReaction direction="left-to-right" evidence="6">
        <dbReference type="Rhea" id="RHEA:72676"/>
    </physiologicalReaction>
</comment>
<dbReference type="GO" id="GO:0005886">
    <property type="term" value="C:plasma membrane"/>
    <property type="evidence" value="ECO:0007669"/>
    <property type="project" value="UniProtKB-SubCell"/>
</dbReference>
<dbReference type="EMBL" id="BMAQ01000005">
    <property type="protein sequence ID" value="GFR37370.1"/>
    <property type="molecule type" value="Genomic_DNA"/>
</dbReference>
<evidence type="ECO:0000256" key="6">
    <source>
        <dbReference type="ARBA" id="ARBA00034221"/>
    </source>
</evidence>
<organism evidence="11 12">
    <name type="scientific">Insulibacter thermoxylanivorax</name>
    <dbReference type="NCBI Taxonomy" id="2749268"/>
    <lineage>
        <taxon>Bacteria</taxon>
        <taxon>Bacillati</taxon>
        <taxon>Bacillota</taxon>
        <taxon>Bacilli</taxon>
        <taxon>Bacillales</taxon>
        <taxon>Paenibacillaceae</taxon>
        <taxon>Insulibacter</taxon>
    </lineage>
</organism>
<dbReference type="NCBIfam" id="TIGR00361">
    <property type="entry name" value="ComEC_Rec2"/>
    <property type="match status" value="1"/>
</dbReference>
<feature type="transmembrane region" description="Helical" evidence="9">
    <location>
        <begin position="464"/>
        <end position="480"/>
    </location>
</feature>
<dbReference type="InterPro" id="IPR001279">
    <property type="entry name" value="Metallo-B-lactamas"/>
</dbReference>
<dbReference type="AlphaFoldDB" id="A0A916VGB8"/>
<evidence type="ECO:0000256" key="5">
    <source>
        <dbReference type="ARBA" id="ARBA00023136"/>
    </source>
</evidence>
<feature type="transmembrane region" description="Helical" evidence="9">
    <location>
        <begin position="377"/>
        <end position="394"/>
    </location>
</feature>
<evidence type="ECO:0000313" key="11">
    <source>
        <dbReference type="EMBL" id="GFR37370.1"/>
    </source>
</evidence>
<feature type="transmembrane region" description="Helical" evidence="9">
    <location>
        <begin position="318"/>
        <end position="342"/>
    </location>
</feature>
<dbReference type="InterPro" id="IPR035681">
    <property type="entry name" value="ComA-like_MBL"/>
</dbReference>
<sequence>MRSQAGFYGTCACMIGGLAAGLAGRSWAIGCVLLFCIASLYYTKRSFDDLSIRHRLFILSLTLLSIVYGLACEQMNRTSLPDAMNGRIVEAEGTIVSGIKLDGDRLSFQYRVSKLRTPDARSAYSHAAGRGTAEEDVEEIRDLHEKMQVTIYLESQAEQQEAASWIRGMEIRLTGELQIPSSARNFGDFDYRSYLKKQRIHWQIRMEGMSSIVIKSRPGLSGQLLLGSIDRFRNHLTDLVWSLYDERYAGFMQGLLIGDQQRLPQDLYDQFSDIGMTHVLAISGLHVGVFTAGCFWMLKLLRLTREKIYAVSFALVPMYVLGTGASPSAVRAGLMAMLGLVALRLGRWKDTLRFLLIAAVGMLMVNPYFLYNISFQLSFVVTFGLILLVPRIAGMIRLRSAAISGSLAVTAAAQIFSFPIVIYYFHLLHLLSPAANLLLVPLVSVLILPLGMLSLLLGVVHTALGAWPAAIASLAAEGLFRAVEWTAGWQGLLTIWPRVPFWWIAAYYLLILFLFIGLPRLKGLISRRLLKMLVLLTGSLFISLLLYAQIGDRWRQAGIVSVLDVGQGDAILIRTPHGRHLLIDGGGTFRFGEQEAWRARRDPYEVGKDTLVPLLRRRGIQRLDAVIATHLDADHIGGLHAVLENIPTERILYNGTTKDSAYADRLVHTAREKGIPLIRVSAGRTWQADKDTRLQFLHPIVDQEGNGEAVPEVSDQNGASVVFLLQMQDASFLLTGDIGSAEERKVIDYIQEAGARNVLLPDKRFIDVLKVAHHGSRYSTSDDWLGYWQPAVAAISVGRNSYGHPSEDVLGRLMEHGVKMYRTDEHGEIQFMSSGGKLYLRTKYWGTEGEHP</sequence>
<dbReference type="PANTHER" id="PTHR30619">
    <property type="entry name" value="DNA INTERNALIZATION/COMPETENCE PROTEIN COMEC/REC2"/>
    <property type="match status" value="1"/>
</dbReference>
<dbReference type="InterPro" id="IPR004797">
    <property type="entry name" value="Competence_ComEC/Rec2"/>
</dbReference>
<dbReference type="InterPro" id="IPR036866">
    <property type="entry name" value="RibonucZ/Hydroxyglut_hydro"/>
</dbReference>
<feature type="domain" description="Metallo-beta-lactamase" evidence="10">
    <location>
        <begin position="567"/>
        <end position="774"/>
    </location>
</feature>
<keyword evidence="12" id="KW-1185">Reference proteome</keyword>
<dbReference type="NCBIfam" id="TIGR00360">
    <property type="entry name" value="ComEC_N-term"/>
    <property type="match status" value="1"/>
</dbReference>
<dbReference type="Gene3D" id="3.60.15.10">
    <property type="entry name" value="Ribonuclease Z/Hydroxyacylglutathione hydrolase-like"/>
    <property type="match status" value="1"/>
</dbReference>
<dbReference type="InterPro" id="IPR004477">
    <property type="entry name" value="ComEC_N"/>
</dbReference>
<evidence type="ECO:0000313" key="12">
    <source>
        <dbReference type="Proteomes" id="UP000654993"/>
    </source>
</evidence>
<feature type="transmembrane region" description="Helical" evidence="9">
    <location>
        <begin position="54"/>
        <end position="71"/>
    </location>
</feature>
<dbReference type="GO" id="GO:0030420">
    <property type="term" value="P:establishment of competence for transformation"/>
    <property type="evidence" value="ECO:0007669"/>
    <property type="project" value="InterPro"/>
</dbReference>